<dbReference type="GO" id="GO:0017111">
    <property type="term" value="F:ribonucleoside triphosphate phosphatase activity"/>
    <property type="evidence" value="ECO:0007669"/>
    <property type="project" value="TreeGrafter"/>
</dbReference>
<organism evidence="7 8">
    <name type="scientific">Brettanomyces naardenensis</name>
    <name type="common">Yeast</name>
    <dbReference type="NCBI Taxonomy" id="13370"/>
    <lineage>
        <taxon>Eukaryota</taxon>
        <taxon>Fungi</taxon>
        <taxon>Dikarya</taxon>
        <taxon>Ascomycota</taxon>
        <taxon>Saccharomycotina</taxon>
        <taxon>Pichiomycetes</taxon>
        <taxon>Pichiales</taxon>
        <taxon>Pichiaceae</taxon>
        <taxon>Brettanomyces</taxon>
    </lineage>
</organism>
<feature type="transmembrane region" description="Helical" evidence="6">
    <location>
        <begin position="499"/>
        <end position="518"/>
    </location>
</feature>
<dbReference type="OrthoDB" id="6372431at2759"/>
<reference evidence="7 8" key="1">
    <citation type="submission" date="2018-12" db="EMBL/GenBank/DDBJ databases">
        <authorList>
            <person name="Tiukova I."/>
            <person name="Dainat J."/>
        </authorList>
    </citation>
    <scope>NUCLEOTIDE SEQUENCE [LARGE SCALE GENOMIC DNA]</scope>
</reference>
<feature type="compositionally biased region" description="Polar residues" evidence="5">
    <location>
        <begin position="634"/>
        <end position="651"/>
    </location>
</feature>
<evidence type="ECO:0000256" key="1">
    <source>
        <dbReference type="ARBA" id="ARBA00009283"/>
    </source>
</evidence>
<dbReference type="GO" id="GO:0016020">
    <property type="term" value="C:membrane"/>
    <property type="evidence" value="ECO:0007669"/>
    <property type="project" value="TreeGrafter"/>
</dbReference>
<gene>
    <name evidence="7" type="ORF">BRENAR_LOCUS3744</name>
</gene>
<dbReference type="PANTHER" id="PTHR11782">
    <property type="entry name" value="ADENOSINE/GUANOSINE DIPHOSPHATASE"/>
    <property type="match status" value="1"/>
</dbReference>
<dbReference type="Gene3D" id="3.30.420.40">
    <property type="match status" value="1"/>
</dbReference>
<name>A0A448YQ32_BRENA</name>
<dbReference type="EMBL" id="CAACVR010000034">
    <property type="protein sequence ID" value="VEU23013.1"/>
    <property type="molecule type" value="Genomic_DNA"/>
</dbReference>
<dbReference type="AlphaFoldDB" id="A0A448YQ32"/>
<protein>
    <submittedName>
        <fullName evidence="7">DEKNAAC104186</fullName>
    </submittedName>
</protein>
<evidence type="ECO:0000313" key="8">
    <source>
        <dbReference type="Proteomes" id="UP000290900"/>
    </source>
</evidence>
<dbReference type="GO" id="GO:0006256">
    <property type="term" value="P:UDP catabolic process"/>
    <property type="evidence" value="ECO:0007669"/>
    <property type="project" value="TreeGrafter"/>
</dbReference>
<dbReference type="GO" id="GO:0046036">
    <property type="term" value="P:CTP metabolic process"/>
    <property type="evidence" value="ECO:0007669"/>
    <property type="project" value="TreeGrafter"/>
</dbReference>
<dbReference type="CDD" id="cd24039">
    <property type="entry name" value="ASKHA_NBD_YND1-like"/>
    <property type="match status" value="1"/>
</dbReference>
<evidence type="ECO:0000313" key="7">
    <source>
        <dbReference type="EMBL" id="VEU23013.1"/>
    </source>
</evidence>
<dbReference type="GO" id="GO:0005524">
    <property type="term" value="F:ATP binding"/>
    <property type="evidence" value="ECO:0007669"/>
    <property type="project" value="UniProtKB-KW"/>
</dbReference>
<dbReference type="GO" id="GO:0005794">
    <property type="term" value="C:Golgi apparatus"/>
    <property type="evidence" value="ECO:0007669"/>
    <property type="project" value="UniProtKB-ARBA"/>
</dbReference>
<keyword evidence="4" id="KW-0547">Nucleotide-binding</keyword>
<proteinExistence type="inferred from homology"/>
<keyword evidence="8" id="KW-1185">Reference proteome</keyword>
<dbReference type="InterPro" id="IPR000407">
    <property type="entry name" value="GDA1_CD39_NTPase"/>
</dbReference>
<dbReference type="FunCoup" id="A0A448YQ32">
    <property type="interactions" value="253"/>
</dbReference>
<dbReference type="STRING" id="13370.A0A448YQ32"/>
<evidence type="ECO:0000256" key="4">
    <source>
        <dbReference type="PIRSR" id="PIRSR600407-2"/>
    </source>
</evidence>
<keyword evidence="6" id="KW-0472">Membrane</keyword>
<feature type="binding site" evidence="4">
    <location>
        <begin position="182"/>
        <end position="186"/>
    </location>
    <ligand>
        <name>ATP</name>
        <dbReference type="ChEBI" id="CHEBI:30616"/>
    </ligand>
</feature>
<evidence type="ECO:0000256" key="6">
    <source>
        <dbReference type="SAM" id="Phobius"/>
    </source>
</evidence>
<accession>A0A448YQ32</accession>
<keyword evidence="2" id="KW-0378">Hydrolase</keyword>
<evidence type="ECO:0000256" key="5">
    <source>
        <dbReference type="SAM" id="MobiDB-lite"/>
    </source>
</evidence>
<sequence>MDKYGIVIDAGSSGSRLQIYKWKDPAAILADGSASASILHSVPHIIQEKKWSSRVNPGLSSYANKPGNIWKNHLRPLIEFAETIIPKDSIKDTPIFVQATAGMRLLPEKKRNKVLDTVCDSLRRYSKFKIDSCSDQIEVIDGETEGIYGWMALNYLKNEFNDFDKSKALDSRSTFGFMDMGGASTQIAFVPSKQSEREKHSDELYTVRIRGIDGTVQEWPVFVSTWLGFGANEAHRRHLRNLIMALPEGVNYDINGDDTYDITDPCSQKGMKVQQEYKGITYDITGSGDYRQCIRTIYPLLLKHLPCKDNSCLFNGVSAPKIEFDTDRFVGVSEYWYTANDVFHMAGDYNFKQYEQRLKSFCEADWSTVERNYNDGKYGENINLPLLKDSCFKASWIVNVLHEGFGLPRIGVDEDTGADSDSDDTAAGKSSESAFQSANSINGADLSWTLGKILLYASSSVPVSMYAAPVGLFPSAAKQLELSQQKDEAYSQRDRESLFGWWIFFFFVFSIMAIVFVLRGGHPKTKSQLLKVFLKFQGTVNRLKSRAAGAYVRLSGGNSDEVDITEQSEELSNLEAGRFVHPSESSADLGAATLRTRSTANLQDLRESTISPISASPSPPLPPSWTNDKPGIPHSQSFSSFPLRTGNTSYDLNGKRYPSRYPNQTGKPSINNSSPDFMSMIKNGQEK</sequence>
<keyword evidence="4" id="KW-0067">ATP-binding</keyword>
<dbReference type="Gene3D" id="3.30.420.150">
    <property type="entry name" value="Exopolyphosphatase. Domain 2"/>
    <property type="match status" value="1"/>
</dbReference>
<feature type="active site" description="Proton acceptor" evidence="3">
    <location>
        <position position="145"/>
    </location>
</feature>
<keyword evidence="6" id="KW-0812">Transmembrane</keyword>
<comment type="similarity">
    <text evidence="1">Belongs to the GDA1/CD39 NTPase family.</text>
</comment>
<keyword evidence="6" id="KW-1133">Transmembrane helix</keyword>
<feature type="region of interest" description="Disordered" evidence="5">
    <location>
        <begin position="607"/>
        <end position="687"/>
    </location>
</feature>
<dbReference type="Proteomes" id="UP000290900">
    <property type="component" value="Unassembled WGS sequence"/>
</dbReference>
<dbReference type="PANTHER" id="PTHR11782:SF121">
    <property type="entry name" value="NUCLEOSIDE-DIPHOSPHATASE MIG-23"/>
    <property type="match status" value="1"/>
</dbReference>
<evidence type="ECO:0000256" key="3">
    <source>
        <dbReference type="PIRSR" id="PIRSR600407-1"/>
    </source>
</evidence>
<feature type="compositionally biased region" description="Polar residues" evidence="5">
    <location>
        <begin position="661"/>
        <end position="676"/>
    </location>
</feature>
<dbReference type="Pfam" id="PF01150">
    <property type="entry name" value="GDA1_CD39"/>
    <property type="match status" value="1"/>
</dbReference>
<dbReference type="GO" id="GO:0045134">
    <property type="term" value="F:UDP phosphatase activity"/>
    <property type="evidence" value="ECO:0007669"/>
    <property type="project" value="TreeGrafter"/>
</dbReference>
<dbReference type="InParanoid" id="A0A448YQ32"/>
<evidence type="ECO:0000256" key="2">
    <source>
        <dbReference type="ARBA" id="ARBA00022801"/>
    </source>
</evidence>
<dbReference type="GO" id="GO:0004382">
    <property type="term" value="F:GDP phosphatase activity"/>
    <property type="evidence" value="ECO:0007669"/>
    <property type="project" value="TreeGrafter"/>
</dbReference>